<keyword evidence="7" id="KW-0378">Hydrolase</keyword>
<dbReference type="eggNOG" id="COG1878">
    <property type="taxonomic scope" value="Bacteria"/>
</dbReference>
<dbReference type="PANTHER" id="PTHR31118:SF12">
    <property type="entry name" value="CYCLASE-LIKE PROTEIN 2"/>
    <property type="match status" value="1"/>
</dbReference>
<comment type="cofactor">
    <cofactor evidence="1">
        <name>Zn(2+)</name>
        <dbReference type="ChEBI" id="CHEBI:29105"/>
    </cofactor>
</comment>
<sequence>MGMKIWDVTLTLTEKMPVWPGDPQPQFIKKMQLEKGDIATVSYIKMGAHTGTHVDAPCHFIKGGGGVETLPLEILVGPALVIEALNIPLITKEVFEAHDIPKGTERLLIKTDNSEYWVKGVLEFDKSYVAISEDGAKFLVERKIKLVGLDGFSIAPFDDVVPTHEVILGAKIVVIEGLNLSEINAGTYTLCCLPIKIAGSDGAPARTILMK</sequence>
<comment type="function">
    <text evidence="2">Catalyzes the hydrolysis of N-formyl-L-kynurenine to L-kynurenine, the second step in the kynurenine pathway of tryptophan degradation.</text>
</comment>
<evidence type="ECO:0000256" key="2">
    <source>
        <dbReference type="ARBA" id="ARBA00002204"/>
    </source>
</evidence>
<evidence type="ECO:0000256" key="11">
    <source>
        <dbReference type="ARBA" id="ARBA00060547"/>
    </source>
</evidence>
<dbReference type="Proteomes" id="UP000000496">
    <property type="component" value="Chromosome gsn.131"/>
</dbReference>
<evidence type="ECO:0000256" key="9">
    <source>
        <dbReference type="ARBA" id="ARBA00023079"/>
    </source>
</evidence>
<comment type="subunit">
    <text evidence="3">Homodimer.</text>
</comment>
<reference key="1">
    <citation type="journal article" date="2011" name="Mol. Biol. Evol.">
        <title>Unity in variety -- the pan-genome of the Chlamydiae.</title>
        <authorList>
            <person name="Collingro A."/>
            <person name="Tischler P."/>
            <person name="Weinmaier T."/>
            <person name="Penz T."/>
            <person name="Heinz E."/>
            <person name="Brunham R.C."/>
            <person name="Read T.D."/>
            <person name="Bavoil P.M."/>
            <person name="Sachse K."/>
            <person name="Kahane S."/>
            <person name="Friedman M.G."/>
            <person name="Rattei T."/>
            <person name="Myers G.S.A."/>
            <person name="Horn M."/>
        </authorList>
    </citation>
    <scope>NUCLEOTIDE SEQUENCE</scope>
    <source>
        <strain>Z</strain>
    </source>
</reference>
<dbReference type="Gene3D" id="3.50.30.50">
    <property type="entry name" value="Putative cyclase"/>
    <property type="match status" value="1"/>
</dbReference>
<dbReference type="PANTHER" id="PTHR31118">
    <property type="entry name" value="CYCLASE-LIKE PROTEIN 2"/>
    <property type="match status" value="1"/>
</dbReference>
<dbReference type="EMBL" id="FR872582">
    <property type="protein sequence ID" value="CCB90220.1"/>
    <property type="molecule type" value="Genomic_DNA"/>
</dbReference>
<evidence type="ECO:0000256" key="3">
    <source>
        <dbReference type="ARBA" id="ARBA00011738"/>
    </source>
</evidence>
<keyword evidence="9" id="KW-0823">Tryptophan catabolism</keyword>
<protein>
    <recommendedName>
        <fullName evidence="5">Kynurenine formamidase</fullName>
        <ecNumber evidence="4">3.5.1.9</ecNumber>
    </recommendedName>
</protein>
<name>F8L4G9_SIMNZ</name>
<reference evidence="12 13" key="2">
    <citation type="journal article" date="2011" name="Mol. Biol. Evol.">
        <title>Unity in variety--the pan-genome of the Chlamydiae.</title>
        <authorList>
            <person name="Collingro A."/>
            <person name="Tischler P."/>
            <person name="Weinmaier T."/>
            <person name="Penz T."/>
            <person name="Heinz E."/>
            <person name="Brunham R.C."/>
            <person name="Read T.D."/>
            <person name="Bavoil P.M."/>
            <person name="Sachse K."/>
            <person name="Kahane S."/>
            <person name="Friedman M.G."/>
            <person name="Rattei T."/>
            <person name="Myers G.S."/>
            <person name="Horn M."/>
        </authorList>
    </citation>
    <scope>NUCLEOTIDE SEQUENCE [LARGE SCALE GENOMIC DNA]</scope>
    <source>
        <strain evidence="13">ATCC VR-1471 / Z</strain>
    </source>
</reference>
<evidence type="ECO:0000313" key="13">
    <source>
        <dbReference type="Proteomes" id="UP000000496"/>
    </source>
</evidence>
<evidence type="ECO:0000313" key="12">
    <source>
        <dbReference type="EMBL" id="CCB90220.1"/>
    </source>
</evidence>
<dbReference type="SUPFAM" id="SSF102198">
    <property type="entry name" value="Putative cyclase"/>
    <property type="match status" value="1"/>
</dbReference>
<proteinExistence type="predicted"/>
<accession>F8L4G9</accession>
<dbReference type="Pfam" id="PF04199">
    <property type="entry name" value="Cyclase"/>
    <property type="match status" value="1"/>
</dbReference>
<dbReference type="GO" id="GO:0019441">
    <property type="term" value="P:L-tryptophan catabolic process to kynurenine"/>
    <property type="evidence" value="ECO:0007669"/>
    <property type="project" value="InterPro"/>
</dbReference>
<dbReference type="EC" id="3.5.1.9" evidence="4"/>
<dbReference type="GO" id="GO:0046872">
    <property type="term" value="F:metal ion binding"/>
    <property type="evidence" value="ECO:0007669"/>
    <property type="project" value="UniProtKB-KW"/>
</dbReference>
<dbReference type="GO" id="GO:0004061">
    <property type="term" value="F:arylformamidase activity"/>
    <property type="evidence" value="ECO:0007669"/>
    <property type="project" value="UniProtKB-EC"/>
</dbReference>
<evidence type="ECO:0000256" key="4">
    <source>
        <dbReference type="ARBA" id="ARBA00012930"/>
    </source>
</evidence>
<gene>
    <name evidence="12" type="ordered locus">SNE_A23430</name>
</gene>
<evidence type="ECO:0000256" key="1">
    <source>
        <dbReference type="ARBA" id="ARBA00001947"/>
    </source>
</evidence>
<dbReference type="FunFam" id="3.50.30.50:FF:000001">
    <property type="entry name" value="Kynurenine formamidase"/>
    <property type="match status" value="1"/>
</dbReference>
<keyword evidence="6" id="KW-0479">Metal-binding</keyword>
<evidence type="ECO:0000256" key="6">
    <source>
        <dbReference type="ARBA" id="ARBA00022723"/>
    </source>
</evidence>
<dbReference type="AlphaFoldDB" id="F8L4G9"/>
<keyword evidence="13" id="KW-1185">Reference proteome</keyword>
<dbReference type="STRING" id="331113.SNE_A23430"/>
<evidence type="ECO:0000256" key="5">
    <source>
        <dbReference type="ARBA" id="ARBA00014889"/>
    </source>
</evidence>
<evidence type="ECO:0000256" key="7">
    <source>
        <dbReference type="ARBA" id="ARBA00022801"/>
    </source>
</evidence>
<dbReference type="KEGG" id="sng:SNE_A23430"/>
<dbReference type="InterPro" id="IPR007325">
    <property type="entry name" value="KFase/CYL"/>
</dbReference>
<evidence type="ECO:0000256" key="10">
    <source>
        <dbReference type="ARBA" id="ARBA00048496"/>
    </source>
</evidence>
<dbReference type="HOGENOM" id="CLU_030671_3_1_0"/>
<dbReference type="OrthoDB" id="9796085at2"/>
<dbReference type="RefSeq" id="WP_013944685.1">
    <property type="nucleotide sequence ID" value="NC_015713.1"/>
</dbReference>
<organism evidence="12 13">
    <name type="scientific">Simkania negevensis (strain ATCC VR-1471 / DSM 27360 / Z)</name>
    <dbReference type="NCBI Taxonomy" id="331113"/>
    <lineage>
        <taxon>Bacteria</taxon>
        <taxon>Pseudomonadati</taxon>
        <taxon>Chlamydiota</taxon>
        <taxon>Chlamydiia</taxon>
        <taxon>Parachlamydiales</taxon>
        <taxon>Simkaniaceae</taxon>
        <taxon>Simkania</taxon>
    </lineage>
</organism>
<keyword evidence="8" id="KW-0862">Zinc</keyword>
<comment type="pathway">
    <text evidence="11">Amino-acid degradation; L-tryptophan degradation via kynurenine pathway; L-kynurenine from L-tryptophan: step 2/2.</text>
</comment>
<evidence type="ECO:0000256" key="8">
    <source>
        <dbReference type="ARBA" id="ARBA00022833"/>
    </source>
</evidence>
<comment type="catalytic activity">
    <reaction evidence="10">
        <text>N-formyl-L-kynurenine + H2O = L-kynurenine + formate + H(+)</text>
        <dbReference type="Rhea" id="RHEA:13009"/>
        <dbReference type="ChEBI" id="CHEBI:15377"/>
        <dbReference type="ChEBI" id="CHEBI:15378"/>
        <dbReference type="ChEBI" id="CHEBI:15740"/>
        <dbReference type="ChEBI" id="CHEBI:57959"/>
        <dbReference type="ChEBI" id="CHEBI:58629"/>
        <dbReference type="EC" id="3.5.1.9"/>
    </reaction>
</comment>
<dbReference type="InterPro" id="IPR037175">
    <property type="entry name" value="KFase_sf"/>
</dbReference>